<keyword evidence="7" id="KW-1185">Reference proteome</keyword>
<dbReference type="Proteomes" id="UP000663842">
    <property type="component" value="Unassembled WGS sequence"/>
</dbReference>
<dbReference type="Proteomes" id="UP000676336">
    <property type="component" value="Unassembled WGS sequence"/>
</dbReference>
<proteinExistence type="predicted"/>
<accession>A0A820B5P6</accession>
<dbReference type="Proteomes" id="UP000681967">
    <property type="component" value="Unassembled WGS sequence"/>
</dbReference>
<dbReference type="AlphaFoldDB" id="A0A820B5P6"/>
<evidence type="ECO:0000313" key="7">
    <source>
        <dbReference type="Proteomes" id="UP000663866"/>
    </source>
</evidence>
<dbReference type="EMBL" id="CAJOBI010004905">
    <property type="protein sequence ID" value="CAF4016341.1"/>
    <property type="molecule type" value="Genomic_DNA"/>
</dbReference>
<dbReference type="Pfam" id="PF06869">
    <property type="entry name" value="DUF1258"/>
    <property type="match status" value="1"/>
</dbReference>
<sequence>MYKADFNAADQADRFIEYRRRLKENQNLRYRQRIFHKYNFHPPTNSIANSSIENNIDVHANDQHSHNETYQEKENAVVVPVDVEPMDAQSTDDDVELNEDSQSYVDPQSNEDSQPSEDGDHEDVFPNEEGDNTSEDHFLSQLVNFIHSANLNKTTTNSLLSLLRSKCSCNAGGIPKTIDALWKLLDIKFDFDTYYFCSMCFAELLKYDDVCPTCCSKGTVNSELCIFSLSNEIDRVVKSNIDLIRWYSIPENQLVADVVNGNRYKNNTSESCLSLMISTDGKPIVKSKNKQTSVWPILSFLVEIPPPVREHVNNTLLLGLWHSPVTPPCHLLLNRIVDNIKCLIATGINIVIKKKIMHFSIKIQLFSGDLPARAKVNQLSNHNGYYACSMCLFQGRRCLRPCGYHTLYRWVDFIQAPQKQRTQEHINICSKRLDHVNKNLFGVIGISPISSILSIPQQSTFDYFHLVLEVHFRYLLSEWYSMIKQNEKALKLIDQYLDGIKYPHTFNRKPGDFSKFNKWKASELRCFMIYIVLPLLFKLSLEVPNCVPNVLISHFLLLFIYIRTLRHFDKRDHIENMPPYIHVYLSYFSKLYNPCKELFSVHALIHLWQQAQEHGALAYHSRKLPTNLRKARAWICHFRTPNGLLVVYYTSTQFKT</sequence>
<comment type="caution">
    <text evidence="6">The sequence shown here is derived from an EMBL/GenBank/DDBJ whole genome shotgun (WGS) entry which is preliminary data.</text>
</comment>
<reference evidence="6" key="1">
    <citation type="submission" date="2021-02" db="EMBL/GenBank/DDBJ databases">
        <authorList>
            <person name="Nowell W R."/>
        </authorList>
    </citation>
    <scope>NUCLEOTIDE SEQUENCE</scope>
</reference>
<evidence type="ECO:0000313" key="3">
    <source>
        <dbReference type="EMBL" id="CAF3978613.1"/>
    </source>
</evidence>
<dbReference type="EMBL" id="CAJOBH010007943">
    <property type="protein sequence ID" value="CAF4098582.1"/>
    <property type="molecule type" value="Genomic_DNA"/>
</dbReference>
<name>A0A820B5P6_9BILA</name>
<evidence type="ECO:0008006" key="8">
    <source>
        <dbReference type="Google" id="ProtNLM"/>
    </source>
</evidence>
<evidence type="ECO:0000313" key="5">
    <source>
        <dbReference type="EMBL" id="CAF4098582.1"/>
    </source>
</evidence>
<feature type="compositionally biased region" description="Acidic residues" evidence="1">
    <location>
        <begin position="114"/>
        <end position="133"/>
    </location>
</feature>
<feature type="compositionally biased region" description="Acidic residues" evidence="1">
    <location>
        <begin position="90"/>
        <end position="99"/>
    </location>
</feature>
<dbReference type="PANTHER" id="PTHR33053:SF9">
    <property type="entry name" value="AGAP000105-PA"/>
    <property type="match status" value="1"/>
</dbReference>
<evidence type="ECO:0000313" key="2">
    <source>
        <dbReference type="EMBL" id="CAF3894753.1"/>
    </source>
</evidence>
<dbReference type="EMBL" id="CAJOBJ010003798">
    <property type="protein sequence ID" value="CAF3978613.1"/>
    <property type="molecule type" value="Genomic_DNA"/>
</dbReference>
<feature type="compositionally biased region" description="Polar residues" evidence="1">
    <location>
        <begin position="100"/>
        <end position="113"/>
    </location>
</feature>
<organism evidence="6 7">
    <name type="scientific">Rotaria magnacalcarata</name>
    <dbReference type="NCBI Taxonomy" id="392030"/>
    <lineage>
        <taxon>Eukaryota</taxon>
        <taxon>Metazoa</taxon>
        <taxon>Spiralia</taxon>
        <taxon>Gnathifera</taxon>
        <taxon>Rotifera</taxon>
        <taxon>Eurotatoria</taxon>
        <taxon>Bdelloidea</taxon>
        <taxon>Philodinida</taxon>
        <taxon>Philodinidae</taxon>
        <taxon>Rotaria</taxon>
    </lineage>
</organism>
<dbReference type="EMBL" id="CAJOBF010000962">
    <property type="protein sequence ID" value="CAF3894753.1"/>
    <property type="molecule type" value="Genomic_DNA"/>
</dbReference>
<dbReference type="InterPro" id="IPR009667">
    <property type="entry name" value="DUF1258"/>
</dbReference>
<dbReference type="EMBL" id="CAJOBG010006733">
    <property type="protein sequence ID" value="CAF4195854.1"/>
    <property type="molecule type" value="Genomic_DNA"/>
</dbReference>
<evidence type="ECO:0000256" key="1">
    <source>
        <dbReference type="SAM" id="MobiDB-lite"/>
    </source>
</evidence>
<evidence type="ECO:0000313" key="6">
    <source>
        <dbReference type="EMBL" id="CAF4195854.1"/>
    </source>
</evidence>
<evidence type="ECO:0000313" key="4">
    <source>
        <dbReference type="EMBL" id="CAF4016341.1"/>
    </source>
</evidence>
<dbReference type="PANTHER" id="PTHR33053">
    <property type="entry name" value="PROTEIN, PUTATIVE-RELATED"/>
    <property type="match status" value="1"/>
</dbReference>
<dbReference type="Proteomes" id="UP000663866">
    <property type="component" value="Unassembled WGS sequence"/>
</dbReference>
<dbReference type="Proteomes" id="UP000681720">
    <property type="component" value="Unassembled WGS sequence"/>
</dbReference>
<gene>
    <name evidence="5" type="ORF">BYL167_LOCUS18993</name>
    <name evidence="3" type="ORF">GIL414_LOCUS10554</name>
    <name evidence="6" type="ORF">OVN521_LOCUS26113</name>
    <name evidence="4" type="ORF">SMN809_LOCUS12761</name>
    <name evidence="2" type="ORF">UXM345_LOCUS10199</name>
</gene>
<protein>
    <recommendedName>
        <fullName evidence="8">Transposase domain-containing protein</fullName>
    </recommendedName>
</protein>
<feature type="region of interest" description="Disordered" evidence="1">
    <location>
        <begin position="89"/>
        <end position="133"/>
    </location>
</feature>